<feature type="domain" description="Alcohol dehydrogenase-like C-terminal" evidence="2">
    <location>
        <begin position="225"/>
        <end position="354"/>
    </location>
</feature>
<dbReference type="PANTHER" id="PTHR43401:SF2">
    <property type="entry name" value="L-THREONINE 3-DEHYDROGENASE"/>
    <property type="match status" value="1"/>
</dbReference>
<organism evidence="4 5">
    <name type="scientific">Candidatus Komeilibacteria bacterium RIFCSPLOWO2_02_FULL_48_11</name>
    <dbReference type="NCBI Taxonomy" id="1798553"/>
    <lineage>
        <taxon>Bacteria</taxon>
        <taxon>Candidatus Komeiliibacteriota</taxon>
    </lineage>
</organism>
<dbReference type="GO" id="GO:0016491">
    <property type="term" value="F:oxidoreductase activity"/>
    <property type="evidence" value="ECO:0007669"/>
    <property type="project" value="UniProtKB-KW"/>
</dbReference>
<reference evidence="4 5" key="1">
    <citation type="journal article" date="2016" name="Nat. Commun.">
        <title>Thousands of microbial genomes shed light on interconnected biogeochemical processes in an aquifer system.</title>
        <authorList>
            <person name="Anantharaman K."/>
            <person name="Brown C.T."/>
            <person name="Hug L.A."/>
            <person name="Sharon I."/>
            <person name="Castelle C.J."/>
            <person name="Probst A.J."/>
            <person name="Thomas B.C."/>
            <person name="Singh A."/>
            <person name="Wilkins M.J."/>
            <person name="Karaoz U."/>
            <person name="Brodie E.L."/>
            <person name="Williams K.H."/>
            <person name="Hubbard S.S."/>
            <person name="Banfield J.F."/>
        </authorList>
    </citation>
    <scope>NUCLEOTIDE SEQUENCE [LARGE SCALE GENOMIC DNA]</scope>
</reference>
<feature type="domain" description="Alcohol dehydrogenase-like N-terminal" evidence="3">
    <location>
        <begin position="133"/>
        <end position="184"/>
    </location>
</feature>
<protein>
    <recommendedName>
        <fullName evidence="6">Enoyl reductase (ER) domain-containing protein</fullName>
    </recommendedName>
</protein>
<dbReference type="InterPro" id="IPR050129">
    <property type="entry name" value="Zn_alcohol_dh"/>
</dbReference>
<dbReference type="Gene3D" id="3.90.180.10">
    <property type="entry name" value="Medium-chain alcohol dehydrogenases, catalytic domain"/>
    <property type="match status" value="2"/>
</dbReference>
<dbReference type="InterPro" id="IPR013149">
    <property type="entry name" value="ADH-like_C"/>
</dbReference>
<dbReference type="SUPFAM" id="SSF50129">
    <property type="entry name" value="GroES-like"/>
    <property type="match status" value="2"/>
</dbReference>
<dbReference type="InterPro" id="IPR013154">
    <property type="entry name" value="ADH-like_N"/>
</dbReference>
<dbReference type="Proteomes" id="UP000178109">
    <property type="component" value="Unassembled WGS sequence"/>
</dbReference>
<sequence>MIALIKRKPTNPPQWYRGLELIDRPEPQVSPERPVKVKVVSTGICGTDVGVYLGKDSLAKSLANLKQDMVTLGHEFCGEVVDIHQSGQEPIAELLLHYPNQSEAIKKFIANRSAQIMASDPRLIEFLGQNFYVTAEMHFTCGQCLQCRIGEEHLCQATIGKGLHEDGAYASYMVAPANRLVLIEKGEIPPQIISFMDAIGNAVHTAQSVDLVGKTVLITGAGVQGLASCAVARQLGADKIFITDVVGNGIDKLGIAKKMGADAVFNVSTEAGDKALREQVQSATGNTGVDAVFEMSGNYAAYNTALANIRLGGVFLLLGLPAGKFELDFTNQVIFKGLRLQGIYGRRVFDTWNLMRYLLAKGLKEKILESGMITHELPLSEYQKGFEAIVNGEAIKVLLKP</sequence>
<evidence type="ECO:0000313" key="4">
    <source>
        <dbReference type="EMBL" id="OGY90860.1"/>
    </source>
</evidence>
<evidence type="ECO:0000259" key="2">
    <source>
        <dbReference type="Pfam" id="PF00107"/>
    </source>
</evidence>
<feature type="domain" description="Alcohol dehydrogenase-like N-terminal" evidence="3">
    <location>
        <begin position="35"/>
        <end position="86"/>
    </location>
</feature>
<evidence type="ECO:0000256" key="1">
    <source>
        <dbReference type="ARBA" id="ARBA00023002"/>
    </source>
</evidence>
<evidence type="ECO:0000259" key="3">
    <source>
        <dbReference type="Pfam" id="PF08240"/>
    </source>
</evidence>
<dbReference type="Pfam" id="PF00107">
    <property type="entry name" value="ADH_zinc_N"/>
    <property type="match status" value="1"/>
</dbReference>
<evidence type="ECO:0008006" key="6">
    <source>
        <dbReference type="Google" id="ProtNLM"/>
    </source>
</evidence>
<name>A0A1G2BR71_9BACT</name>
<dbReference type="Gene3D" id="3.40.50.720">
    <property type="entry name" value="NAD(P)-binding Rossmann-like Domain"/>
    <property type="match status" value="1"/>
</dbReference>
<dbReference type="SUPFAM" id="SSF51735">
    <property type="entry name" value="NAD(P)-binding Rossmann-fold domains"/>
    <property type="match status" value="1"/>
</dbReference>
<comment type="caution">
    <text evidence="4">The sequence shown here is derived from an EMBL/GenBank/DDBJ whole genome shotgun (WGS) entry which is preliminary data.</text>
</comment>
<accession>A0A1G2BR71</accession>
<gene>
    <name evidence="4" type="ORF">A3H70_03980</name>
</gene>
<dbReference type="InterPro" id="IPR036291">
    <property type="entry name" value="NAD(P)-bd_dom_sf"/>
</dbReference>
<dbReference type="PANTHER" id="PTHR43401">
    <property type="entry name" value="L-THREONINE 3-DEHYDROGENASE"/>
    <property type="match status" value="1"/>
</dbReference>
<keyword evidence="1" id="KW-0560">Oxidoreductase</keyword>
<dbReference type="Pfam" id="PF08240">
    <property type="entry name" value="ADH_N"/>
    <property type="match status" value="2"/>
</dbReference>
<evidence type="ECO:0000313" key="5">
    <source>
        <dbReference type="Proteomes" id="UP000178109"/>
    </source>
</evidence>
<dbReference type="EMBL" id="MHKO01000059">
    <property type="protein sequence ID" value="OGY90860.1"/>
    <property type="molecule type" value="Genomic_DNA"/>
</dbReference>
<proteinExistence type="predicted"/>
<dbReference type="AlphaFoldDB" id="A0A1G2BR71"/>
<dbReference type="InterPro" id="IPR011032">
    <property type="entry name" value="GroES-like_sf"/>
</dbReference>
<dbReference type="STRING" id="1798553.A3H70_03980"/>